<dbReference type="EMBL" id="HACA01016626">
    <property type="protein sequence ID" value="CDW33987.1"/>
    <property type="molecule type" value="Transcribed_RNA"/>
</dbReference>
<sequence length="41" mass="5083">MYTDTIRKMYNMWNNDLKCELCTKKWESKPMRRGRGFCFLS</sequence>
<proteinExistence type="predicted"/>
<evidence type="ECO:0000313" key="1">
    <source>
        <dbReference type="EMBL" id="CDW33987.1"/>
    </source>
</evidence>
<protein>
    <submittedName>
        <fullName evidence="1">Uncharacterized protein</fullName>
    </submittedName>
</protein>
<reference evidence="1" key="1">
    <citation type="submission" date="2014-05" db="EMBL/GenBank/DDBJ databases">
        <authorList>
            <person name="Chronopoulou M."/>
        </authorList>
    </citation>
    <scope>NUCLEOTIDE SEQUENCE</scope>
    <source>
        <tissue evidence="1">Whole organism</tissue>
    </source>
</reference>
<name>A0A0K2U7U3_LEPSM</name>
<organism evidence="1">
    <name type="scientific">Lepeophtheirus salmonis</name>
    <name type="common">Salmon louse</name>
    <name type="synonym">Caligus salmonis</name>
    <dbReference type="NCBI Taxonomy" id="72036"/>
    <lineage>
        <taxon>Eukaryota</taxon>
        <taxon>Metazoa</taxon>
        <taxon>Ecdysozoa</taxon>
        <taxon>Arthropoda</taxon>
        <taxon>Crustacea</taxon>
        <taxon>Multicrustacea</taxon>
        <taxon>Hexanauplia</taxon>
        <taxon>Copepoda</taxon>
        <taxon>Siphonostomatoida</taxon>
        <taxon>Caligidae</taxon>
        <taxon>Lepeophtheirus</taxon>
    </lineage>
</organism>
<accession>A0A0K2U7U3</accession>
<dbReference type="AlphaFoldDB" id="A0A0K2U7U3"/>